<accession>A0A3E2H8F3</accession>
<evidence type="ECO:0000313" key="1">
    <source>
        <dbReference type="EMBL" id="RFU29577.1"/>
    </source>
</evidence>
<sequence>MPLTPQQRQDCLEKDATYYNKIAIIGNENMSWPNIPDTRDGYAEHGKPYVNFMQQITKLVKVTDDALTLRVELTHGTFEVPSQILATMIVTVEYHIGISESRFRQLQDRDSESELISAWNRVIVAARSAVNGLTSHANADALRRAHSEMTNTHSVELIVVLCMQILIYAYPPRGNDEIRKIEEIRDYLVGELKDAFSVTRQNFLIGAPTTIFIARATPGGSFIVGSTVQRYKESFGDAVHDAYTKARKHGMITRLKRQRNNDTGKWNRRNSNKPRQLETVKSQFPFRSASQEHLRNELEKFTNTLRSAYKGLSFTVMPDLIYRSPCAACRMLYRFNGKDDDTMDLRNFGDGSCAEDDWNCKVHYICDKTGLIAQGLV</sequence>
<protein>
    <submittedName>
        <fullName evidence="1">Uncharacterized protein</fullName>
    </submittedName>
</protein>
<dbReference type="AlphaFoldDB" id="A0A3E2H8F3"/>
<dbReference type="Proteomes" id="UP000258309">
    <property type="component" value="Unassembled WGS sequence"/>
</dbReference>
<organism evidence="1 2">
    <name type="scientific">Scytalidium lignicola</name>
    <name type="common">Hyphomycete</name>
    <dbReference type="NCBI Taxonomy" id="5539"/>
    <lineage>
        <taxon>Eukaryota</taxon>
        <taxon>Fungi</taxon>
        <taxon>Dikarya</taxon>
        <taxon>Ascomycota</taxon>
        <taxon>Pezizomycotina</taxon>
        <taxon>Leotiomycetes</taxon>
        <taxon>Leotiomycetes incertae sedis</taxon>
        <taxon>Scytalidium</taxon>
    </lineage>
</organism>
<keyword evidence="2" id="KW-1185">Reference proteome</keyword>
<name>A0A3E2H8F3_SCYLI</name>
<feature type="non-terminal residue" evidence="1">
    <location>
        <position position="1"/>
    </location>
</feature>
<comment type="caution">
    <text evidence="1">The sequence shown here is derived from an EMBL/GenBank/DDBJ whole genome shotgun (WGS) entry which is preliminary data.</text>
</comment>
<reference evidence="1 2" key="1">
    <citation type="submission" date="2018-05" db="EMBL/GenBank/DDBJ databases">
        <title>Draft genome sequence of Scytalidium lignicola DSM 105466, a ubiquitous saprotrophic fungus.</title>
        <authorList>
            <person name="Buettner E."/>
            <person name="Gebauer A.M."/>
            <person name="Hofrichter M."/>
            <person name="Liers C."/>
            <person name="Kellner H."/>
        </authorList>
    </citation>
    <scope>NUCLEOTIDE SEQUENCE [LARGE SCALE GENOMIC DNA]</scope>
    <source>
        <strain evidence="1 2">DSM 105466</strain>
    </source>
</reference>
<proteinExistence type="predicted"/>
<feature type="non-terminal residue" evidence="1">
    <location>
        <position position="377"/>
    </location>
</feature>
<dbReference type="EMBL" id="NCSJ02000124">
    <property type="protein sequence ID" value="RFU29577.1"/>
    <property type="molecule type" value="Genomic_DNA"/>
</dbReference>
<gene>
    <name evidence="1" type="ORF">B7463_g6763</name>
</gene>
<evidence type="ECO:0000313" key="2">
    <source>
        <dbReference type="Proteomes" id="UP000258309"/>
    </source>
</evidence>